<feature type="transmembrane region" description="Helical" evidence="1">
    <location>
        <begin position="99"/>
        <end position="118"/>
    </location>
</feature>
<organism evidence="3 6">
    <name type="scientific">Syncephalastrum racemosum</name>
    <name type="common">Filamentous fungus</name>
    <dbReference type="NCBI Taxonomy" id="13706"/>
    <lineage>
        <taxon>Eukaryota</taxon>
        <taxon>Fungi</taxon>
        <taxon>Fungi incertae sedis</taxon>
        <taxon>Mucoromycota</taxon>
        <taxon>Mucoromycotina</taxon>
        <taxon>Mucoromycetes</taxon>
        <taxon>Mucorales</taxon>
        <taxon>Syncephalastraceae</taxon>
        <taxon>Syncephalastrum</taxon>
    </lineage>
</organism>
<evidence type="ECO:0000313" key="6">
    <source>
        <dbReference type="Proteomes" id="UP000242180"/>
    </source>
</evidence>
<evidence type="ECO:0000313" key="3">
    <source>
        <dbReference type="EMBL" id="ORY89237.1"/>
    </source>
</evidence>
<comment type="caution">
    <text evidence="3">The sequence shown here is derived from an EMBL/GenBank/DDBJ whole genome shotgun (WGS) entry which is preliminary data.</text>
</comment>
<evidence type="ECO:0000313" key="4">
    <source>
        <dbReference type="EMBL" id="ORY89244.1"/>
    </source>
</evidence>
<dbReference type="Proteomes" id="UP000242180">
    <property type="component" value="Unassembled WGS sequence"/>
</dbReference>
<keyword evidence="1" id="KW-1133">Transmembrane helix</keyword>
<evidence type="ECO:0000256" key="1">
    <source>
        <dbReference type="SAM" id="Phobius"/>
    </source>
</evidence>
<keyword evidence="1" id="KW-0472">Membrane</keyword>
<name>A0A1X2GZ92_SYNRA</name>
<dbReference type="EMBL" id="MCGN01000017">
    <property type="protein sequence ID" value="ORY89244.1"/>
    <property type="molecule type" value="Genomic_DNA"/>
</dbReference>
<evidence type="ECO:0000313" key="2">
    <source>
        <dbReference type="EMBL" id="ORY89236.1"/>
    </source>
</evidence>
<protein>
    <submittedName>
        <fullName evidence="3">Uncharacterized protein</fullName>
    </submittedName>
</protein>
<dbReference type="InParanoid" id="A0A1X2GZ92"/>
<accession>A0A1X2GZ92</accession>
<keyword evidence="6" id="KW-1185">Reference proteome</keyword>
<feature type="transmembrane region" description="Helical" evidence="1">
    <location>
        <begin position="57"/>
        <end position="78"/>
    </location>
</feature>
<evidence type="ECO:0000313" key="5">
    <source>
        <dbReference type="EMBL" id="ORY98240.1"/>
    </source>
</evidence>
<sequence length="128" mass="14377">MEVPRIERTGLLSALLWVLLYITIPLAVVAGSILSFTKDPSGCLSGFLTLKKASSKWVLFFYFCCIKVSNRSCTIFYAPVALNDPARFHSRPQRPRRQHYFLSSLLAHVQGMIVHSTVLPRVKVGVLL</sequence>
<dbReference type="AlphaFoldDB" id="A0A1X2GZ92"/>
<feature type="transmembrane region" description="Helical" evidence="1">
    <location>
        <begin position="12"/>
        <end position="37"/>
    </location>
</feature>
<dbReference type="EMBL" id="MCGN01000017">
    <property type="protein sequence ID" value="ORY89236.1"/>
    <property type="molecule type" value="Genomic_DNA"/>
</dbReference>
<gene>
    <name evidence="5" type="ORF">BCR43DRAFT_491082</name>
    <name evidence="2" type="ORF">BCR43DRAFT_500120</name>
    <name evidence="3" type="ORF">BCR43DRAFT_500123</name>
    <name evidence="4" type="ORF">BCR43DRAFT_500135</name>
</gene>
<dbReference type="EMBL" id="MCGN01000004">
    <property type="protein sequence ID" value="ORY98240.1"/>
    <property type="molecule type" value="Genomic_DNA"/>
</dbReference>
<reference evidence="3 6" key="1">
    <citation type="submission" date="2016-07" db="EMBL/GenBank/DDBJ databases">
        <title>Pervasive Adenine N6-methylation of Active Genes in Fungi.</title>
        <authorList>
            <consortium name="DOE Joint Genome Institute"/>
            <person name="Mondo S.J."/>
            <person name="Dannebaum R.O."/>
            <person name="Kuo R.C."/>
            <person name="Labutti K."/>
            <person name="Haridas S."/>
            <person name="Kuo A."/>
            <person name="Salamov A."/>
            <person name="Ahrendt S.R."/>
            <person name="Lipzen A."/>
            <person name="Sullivan W."/>
            <person name="Andreopoulos W.B."/>
            <person name="Clum A."/>
            <person name="Lindquist E."/>
            <person name="Daum C."/>
            <person name="Ramamoorthy G.K."/>
            <person name="Gryganskyi A."/>
            <person name="Culley D."/>
            <person name="Magnuson J.K."/>
            <person name="James T.Y."/>
            <person name="O'Malley M.A."/>
            <person name="Stajich J.E."/>
            <person name="Spatafora J.W."/>
            <person name="Visel A."/>
            <person name="Grigoriev I.V."/>
        </authorList>
    </citation>
    <scope>NUCLEOTIDE SEQUENCE [LARGE SCALE GENOMIC DNA]</scope>
    <source>
        <strain evidence="3 6">NRRL 2496</strain>
    </source>
</reference>
<proteinExistence type="predicted"/>
<dbReference type="EMBL" id="MCGN01000017">
    <property type="protein sequence ID" value="ORY89237.1"/>
    <property type="molecule type" value="Genomic_DNA"/>
</dbReference>
<keyword evidence="1" id="KW-0812">Transmembrane</keyword>